<dbReference type="Pfam" id="PF00271">
    <property type="entry name" value="Helicase_C"/>
    <property type="match status" value="1"/>
</dbReference>
<evidence type="ECO:0000256" key="11">
    <source>
        <dbReference type="PROSITE-ProRule" id="PRU00552"/>
    </source>
</evidence>
<dbReference type="FunCoup" id="E0VQ55">
    <property type="interactions" value="1957"/>
</dbReference>
<evidence type="ECO:0000256" key="4">
    <source>
        <dbReference type="ARBA" id="ARBA00022741"/>
    </source>
</evidence>
<dbReference type="InParanoid" id="E0VQ55"/>
<evidence type="ECO:0000256" key="1">
    <source>
        <dbReference type="ARBA" id="ARBA00004604"/>
    </source>
</evidence>
<gene>
    <name evidence="18" type="primary">8233629</name>
    <name evidence="17" type="ORF">Phum_PHUM372070</name>
</gene>
<evidence type="ECO:0000256" key="5">
    <source>
        <dbReference type="ARBA" id="ARBA00022801"/>
    </source>
</evidence>
<feature type="region of interest" description="Disordered" evidence="13">
    <location>
        <begin position="540"/>
        <end position="572"/>
    </location>
</feature>
<dbReference type="GeneID" id="8233629"/>
<dbReference type="PROSITE" id="PS51194">
    <property type="entry name" value="HELICASE_CTER"/>
    <property type="match status" value="1"/>
</dbReference>
<feature type="short sequence motif" description="Q motif" evidence="11">
    <location>
        <begin position="27"/>
        <end position="55"/>
    </location>
</feature>
<dbReference type="GO" id="GO:0010468">
    <property type="term" value="P:regulation of gene expression"/>
    <property type="evidence" value="ECO:0007669"/>
    <property type="project" value="UniProtKB-ARBA"/>
</dbReference>
<dbReference type="PROSITE" id="PS51192">
    <property type="entry name" value="HELICASE_ATP_BIND_1"/>
    <property type="match status" value="1"/>
</dbReference>
<dbReference type="GO" id="GO:0003724">
    <property type="term" value="F:RNA helicase activity"/>
    <property type="evidence" value="ECO:0007669"/>
    <property type="project" value="UniProtKB-EC"/>
</dbReference>
<dbReference type="KEGG" id="phu:Phum_PHUM372070"/>
<dbReference type="PANTHER" id="PTHR47959">
    <property type="entry name" value="ATP-DEPENDENT RNA HELICASE RHLE-RELATED"/>
    <property type="match status" value="1"/>
</dbReference>
<comment type="subcellular location">
    <subcellularLocation>
        <location evidence="1">Nucleus</location>
        <location evidence="1">Nucleolus</location>
    </subcellularLocation>
</comment>
<keyword evidence="9" id="KW-0539">Nucleus</keyword>
<dbReference type="InterPro" id="IPR001650">
    <property type="entry name" value="Helicase_C-like"/>
</dbReference>
<keyword evidence="4 12" id="KW-0547">Nucleotide-binding</keyword>
<organism>
    <name type="scientific">Pediculus humanus subsp. corporis</name>
    <name type="common">Body louse</name>
    <dbReference type="NCBI Taxonomy" id="121224"/>
    <lineage>
        <taxon>Eukaryota</taxon>
        <taxon>Metazoa</taxon>
        <taxon>Ecdysozoa</taxon>
        <taxon>Arthropoda</taxon>
        <taxon>Hexapoda</taxon>
        <taxon>Insecta</taxon>
        <taxon>Pterygota</taxon>
        <taxon>Neoptera</taxon>
        <taxon>Paraneoptera</taxon>
        <taxon>Psocodea</taxon>
        <taxon>Troctomorpha</taxon>
        <taxon>Phthiraptera</taxon>
        <taxon>Anoplura</taxon>
        <taxon>Pediculidae</taxon>
        <taxon>Pediculus</taxon>
    </lineage>
</organism>
<keyword evidence="5 12" id="KW-0378">Hydrolase</keyword>
<evidence type="ECO:0000256" key="10">
    <source>
        <dbReference type="ARBA" id="ARBA00047984"/>
    </source>
</evidence>
<evidence type="ECO:0000256" key="6">
    <source>
        <dbReference type="ARBA" id="ARBA00022806"/>
    </source>
</evidence>
<reference evidence="17" key="1">
    <citation type="submission" date="2007-04" db="EMBL/GenBank/DDBJ databases">
        <title>Annotation of Pediculus humanus corporis strain USDA.</title>
        <authorList>
            <person name="Kirkness E."/>
            <person name="Hannick L."/>
            <person name="Hass B."/>
            <person name="Bruggner R."/>
            <person name="Lawson D."/>
            <person name="Bidwell S."/>
            <person name="Joardar V."/>
            <person name="Caler E."/>
            <person name="Walenz B."/>
            <person name="Inman J."/>
            <person name="Schobel S."/>
            <person name="Galinsky K."/>
            <person name="Amedeo P."/>
            <person name="Strausberg R."/>
        </authorList>
    </citation>
    <scope>NUCLEOTIDE SEQUENCE</scope>
    <source>
        <strain evidence="17">USDA</strain>
    </source>
</reference>
<dbReference type="HOGENOM" id="CLU_003041_5_2_1"/>
<dbReference type="EMBL" id="AAZO01008543">
    <property type="status" value="NOT_ANNOTATED_CDS"/>
    <property type="molecule type" value="Genomic_DNA"/>
</dbReference>
<dbReference type="SUPFAM" id="SSF52540">
    <property type="entry name" value="P-loop containing nucleoside triphosphate hydrolases"/>
    <property type="match status" value="2"/>
</dbReference>
<keyword evidence="6 12" id="KW-0347">Helicase</keyword>
<feature type="domain" description="Helicase ATP-binding" evidence="14">
    <location>
        <begin position="58"/>
        <end position="232"/>
    </location>
</feature>
<evidence type="ECO:0000313" key="18">
    <source>
        <dbReference type="EnsemblMetazoa" id="PHUM372070-PA"/>
    </source>
</evidence>
<feature type="region of interest" description="Disordered" evidence="13">
    <location>
        <begin position="681"/>
        <end position="723"/>
    </location>
</feature>
<dbReference type="Pfam" id="PF08147">
    <property type="entry name" value="DBP10CT"/>
    <property type="match status" value="1"/>
</dbReference>
<evidence type="ECO:0000256" key="3">
    <source>
        <dbReference type="ARBA" id="ARBA00012552"/>
    </source>
</evidence>
<dbReference type="InterPro" id="IPR011545">
    <property type="entry name" value="DEAD/DEAH_box_helicase_dom"/>
</dbReference>
<dbReference type="EC" id="3.6.4.13" evidence="3"/>
<reference evidence="18" key="3">
    <citation type="submission" date="2020-05" db="UniProtKB">
        <authorList>
            <consortium name="EnsemblMetazoa"/>
        </authorList>
    </citation>
    <scope>IDENTIFICATION</scope>
    <source>
        <strain evidence="18">USDA</strain>
    </source>
</reference>
<feature type="domain" description="DEAD-box RNA helicase Q" evidence="16">
    <location>
        <begin position="27"/>
        <end position="55"/>
    </location>
</feature>
<dbReference type="EnsemblMetazoa" id="PHUM372070-RA">
    <property type="protein sequence ID" value="PHUM372070-PA"/>
    <property type="gene ID" value="PHUM372070"/>
</dbReference>
<feature type="compositionally biased region" description="Acidic residues" evidence="13">
    <location>
        <begin position="545"/>
        <end position="556"/>
    </location>
</feature>
<dbReference type="Pfam" id="PF00270">
    <property type="entry name" value="DEAD"/>
    <property type="match status" value="1"/>
</dbReference>
<protein>
    <recommendedName>
        <fullName evidence="3">RNA helicase</fullName>
        <ecNumber evidence="3">3.6.4.13</ecNumber>
    </recommendedName>
</protein>
<comment type="similarity">
    <text evidence="2">Belongs to the DEAD box helicase family. DDX54/DBP10 subfamily.</text>
</comment>
<dbReference type="OrthoDB" id="10261375at2759"/>
<keyword evidence="8" id="KW-0694">RNA-binding</keyword>
<dbReference type="RefSeq" id="XP_002428249.1">
    <property type="nucleotide sequence ID" value="XM_002428204.1"/>
</dbReference>
<evidence type="ECO:0000313" key="17">
    <source>
        <dbReference type="EMBL" id="EEB15511.1"/>
    </source>
</evidence>
<dbReference type="GO" id="GO:0003723">
    <property type="term" value="F:RNA binding"/>
    <property type="evidence" value="ECO:0007669"/>
    <property type="project" value="UniProtKB-KW"/>
</dbReference>
<dbReference type="PROSITE" id="PS00039">
    <property type="entry name" value="DEAD_ATP_HELICASE"/>
    <property type="match status" value="1"/>
</dbReference>
<dbReference type="GO" id="GO:0005829">
    <property type="term" value="C:cytosol"/>
    <property type="evidence" value="ECO:0007669"/>
    <property type="project" value="TreeGrafter"/>
</dbReference>
<dbReference type="GO" id="GO:0016787">
    <property type="term" value="F:hydrolase activity"/>
    <property type="evidence" value="ECO:0007669"/>
    <property type="project" value="UniProtKB-KW"/>
</dbReference>
<name>E0VQ55_PEDHC</name>
<dbReference type="CDD" id="cd18787">
    <property type="entry name" value="SF2_C_DEAD"/>
    <property type="match status" value="1"/>
</dbReference>
<dbReference type="InterPro" id="IPR014001">
    <property type="entry name" value="Helicase_ATP-bd"/>
</dbReference>
<dbReference type="OMA" id="EDQFGMM"/>
<keyword evidence="19" id="KW-1185">Reference proteome</keyword>
<feature type="domain" description="Helicase C-terminal" evidence="15">
    <location>
        <begin position="259"/>
        <end position="404"/>
    </location>
</feature>
<dbReference type="SMART" id="SM00487">
    <property type="entry name" value="DEXDc"/>
    <property type="match status" value="1"/>
</dbReference>
<evidence type="ECO:0000256" key="9">
    <source>
        <dbReference type="ARBA" id="ARBA00023242"/>
    </source>
</evidence>
<accession>E0VQ55</accession>
<sequence>MPSEIEGFNIGEKEEVGNASTKKKNGGGFQAFGFSFPVLKGIQKRGYKIPTPIQRKSIPLILQGRDVVAMARTGSGKTACFLLPMFEKLINKTPKSRLGVRALILSPTRELALQTVKFIKELGKFTKLKALAILGGDSMDQQFGAIHENPDIIVATPGRFLHICVEMELKLTSVEYVVFDEADRLFEMGFGEQLKEILDRLGVSRQTVLFSATLPKLLVDFAKAGLVNPVLLRLDVETKIPEMLDLVYFSVKHDEKLAALLCLLNLLPKNTQTLIFVATKHHVEYIHKILEKANISSSYIYSDLDPTARKINAAKFQNKVCSVLIVTDVAARGVDIPQLDYVINYHFPAKPKLFVHRVGRCARAGRTGTAFSLVCSEEFPYIIDLHLFLGKKINLLDKTSKLTTSCNAKEALGKIPSDVIESQQSELISWHHNDEEISNLEKVCDNGYKKYLKSRPGASIESLKRAKELDLYNVEVHPFFRDHFNGEENNLELVGKIKKYRPKGTIFELNLSNKSKCYTVMKNMKKFHAKNIINYKKKKETEKLNEEEEDENFDDNDNLKENREESEDDDFVSAVKKKKNNHLNVRKKRKFVDEEYYVPHFASDQYTEKGLSVNSFTNEANKLAFDLTGDNENELKSQKRMKIWDKKRKKMVGVADQKVGKIKTESGNWISASYKSNRYEKWKERSNVAENSESENDEEGENRKNVKNKRQGKFNKTGKYSQG</sequence>
<proteinExistence type="inferred from homology"/>
<dbReference type="AlphaFoldDB" id="E0VQ55"/>
<evidence type="ECO:0000256" key="8">
    <source>
        <dbReference type="ARBA" id="ARBA00022884"/>
    </source>
</evidence>
<dbReference type="eggNOG" id="KOG0337">
    <property type="taxonomic scope" value="Eukaryota"/>
</dbReference>
<dbReference type="PANTHER" id="PTHR47959:SF8">
    <property type="entry name" value="RNA HELICASE"/>
    <property type="match status" value="1"/>
</dbReference>
<dbReference type="VEuPathDB" id="VectorBase:PHUM372070"/>
<dbReference type="InterPro" id="IPR000629">
    <property type="entry name" value="RNA-helicase_DEAD-box_CS"/>
</dbReference>
<dbReference type="STRING" id="121224.E0VQ55"/>
<dbReference type="EMBL" id="DS235389">
    <property type="protein sequence ID" value="EEB15511.1"/>
    <property type="molecule type" value="Genomic_DNA"/>
</dbReference>
<evidence type="ECO:0000313" key="19">
    <source>
        <dbReference type="Proteomes" id="UP000009046"/>
    </source>
</evidence>
<dbReference type="CDD" id="cd17959">
    <property type="entry name" value="DEADc_DDX54"/>
    <property type="match status" value="1"/>
</dbReference>
<dbReference type="Proteomes" id="UP000009046">
    <property type="component" value="Unassembled WGS sequence"/>
</dbReference>
<dbReference type="InterPro" id="IPR027417">
    <property type="entry name" value="P-loop_NTPase"/>
</dbReference>
<evidence type="ECO:0000256" key="12">
    <source>
        <dbReference type="RuleBase" id="RU000492"/>
    </source>
</evidence>
<evidence type="ECO:0000256" key="7">
    <source>
        <dbReference type="ARBA" id="ARBA00022840"/>
    </source>
</evidence>
<dbReference type="InterPro" id="IPR014014">
    <property type="entry name" value="RNA_helicase_DEAD_Q_motif"/>
</dbReference>
<dbReference type="GO" id="GO:0005524">
    <property type="term" value="F:ATP binding"/>
    <property type="evidence" value="ECO:0007669"/>
    <property type="project" value="UniProtKB-KW"/>
</dbReference>
<evidence type="ECO:0000259" key="14">
    <source>
        <dbReference type="PROSITE" id="PS51192"/>
    </source>
</evidence>
<dbReference type="Gene3D" id="3.40.50.300">
    <property type="entry name" value="P-loop containing nucleotide triphosphate hydrolases"/>
    <property type="match status" value="2"/>
</dbReference>
<dbReference type="FunFam" id="3.40.50.300:FF:000865">
    <property type="entry name" value="ATP-dependent RNA helicase DDX54"/>
    <property type="match status" value="1"/>
</dbReference>
<comment type="catalytic activity">
    <reaction evidence="10">
        <text>ATP + H2O = ADP + phosphate + H(+)</text>
        <dbReference type="Rhea" id="RHEA:13065"/>
        <dbReference type="ChEBI" id="CHEBI:15377"/>
        <dbReference type="ChEBI" id="CHEBI:15378"/>
        <dbReference type="ChEBI" id="CHEBI:30616"/>
        <dbReference type="ChEBI" id="CHEBI:43474"/>
        <dbReference type="ChEBI" id="CHEBI:456216"/>
        <dbReference type="EC" id="3.6.4.13"/>
    </reaction>
</comment>
<reference evidence="17" key="2">
    <citation type="submission" date="2007-04" db="EMBL/GenBank/DDBJ databases">
        <title>The genome of the human body louse.</title>
        <authorList>
            <consortium name="The Human Body Louse Genome Consortium"/>
            <person name="Kirkness E."/>
            <person name="Walenz B."/>
            <person name="Hass B."/>
            <person name="Bruggner R."/>
            <person name="Strausberg R."/>
        </authorList>
    </citation>
    <scope>NUCLEOTIDE SEQUENCE</scope>
    <source>
        <strain evidence="17">USDA</strain>
    </source>
</reference>
<dbReference type="InterPro" id="IPR050079">
    <property type="entry name" value="DEAD_box_RNA_helicase"/>
</dbReference>
<evidence type="ECO:0000259" key="15">
    <source>
        <dbReference type="PROSITE" id="PS51194"/>
    </source>
</evidence>
<evidence type="ECO:0000259" key="16">
    <source>
        <dbReference type="PROSITE" id="PS51195"/>
    </source>
</evidence>
<evidence type="ECO:0000256" key="13">
    <source>
        <dbReference type="SAM" id="MobiDB-lite"/>
    </source>
</evidence>
<dbReference type="CTD" id="8233629"/>
<dbReference type="InterPro" id="IPR033517">
    <property type="entry name" value="DDX54/DBP10_DEAD-box_helicase"/>
</dbReference>
<keyword evidence="7 12" id="KW-0067">ATP-binding</keyword>
<dbReference type="PROSITE" id="PS51195">
    <property type="entry name" value="Q_MOTIF"/>
    <property type="match status" value="1"/>
</dbReference>
<dbReference type="GO" id="GO:0005730">
    <property type="term" value="C:nucleolus"/>
    <property type="evidence" value="ECO:0007669"/>
    <property type="project" value="UniProtKB-SubCell"/>
</dbReference>
<evidence type="ECO:0000256" key="2">
    <source>
        <dbReference type="ARBA" id="ARBA00010379"/>
    </source>
</evidence>
<dbReference type="SMART" id="SM00490">
    <property type="entry name" value="HELICc"/>
    <property type="match status" value="1"/>
</dbReference>
<dbReference type="InterPro" id="IPR012541">
    <property type="entry name" value="DBP10_C"/>
</dbReference>
<dbReference type="SMART" id="SM01123">
    <property type="entry name" value="DBP10CT"/>
    <property type="match status" value="1"/>
</dbReference>